<comment type="subunit">
    <text evidence="1">Component of the lipopolysaccharide transport and assembly complex.</text>
</comment>
<comment type="caution">
    <text evidence="1">Lacks conserved residue(s) required for the propagation of feature annotation.</text>
</comment>
<dbReference type="InterPro" id="IPR020889">
    <property type="entry name" value="LipoPS_assembly_LptD"/>
</dbReference>
<gene>
    <name evidence="1" type="primary">lptD</name>
    <name evidence="3" type="ORF">ACFSM0_13480</name>
</gene>
<dbReference type="InterPro" id="IPR050218">
    <property type="entry name" value="LptD"/>
</dbReference>
<dbReference type="EMBL" id="JBHUIX010000013">
    <property type="protein sequence ID" value="MFD2175102.1"/>
    <property type="molecule type" value="Genomic_DNA"/>
</dbReference>
<dbReference type="PANTHER" id="PTHR30189:SF1">
    <property type="entry name" value="LPS-ASSEMBLY PROTEIN LPTD"/>
    <property type="match status" value="1"/>
</dbReference>
<proteinExistence type="inferred from homology"/>
<comment type="similarity">
    <text evidence="1">Belongs to the LptD family.</text>
</comment>
<reference evidence="4" key="1">
    <citation type="journal article" date="2019" name="Int. J. Syst. Evol. Microbiol.">
        <title>The Global Catalogue of Microorganisms (GCM) 10K type strain sequencing project: providing services to taxonomists for standard genome sequencing and annotation.</title>
        <authorList>
            <consortium name="The Broad Institute Genomics Platform"/>
            <consortium name="The Broad Institute Genome Sequencing Center for Infectious Disease"/>
            <person name="Wu L."/>
            <person name="Ma J."/>
        </authorList>
    </citation>
    <scope>NUCLEOTIDE SEQUENCE [LARGE SCALE GENOMIC DNA]</scope>
    <source>
        <strain evidence="4">CCUG 55131</strain>
    </source>
</reference>
<name>A0ABW5AA04_9RHOB</name>
<comment type="caution">
    <text evidence="3">The sequence shown here is derived from an EMBL/GenBank/DDBJ whole genome shotgun (WGS) entry which is preliminary data.</text>
</comment>
<evidence type="ECO:0000256" key="1">
    <source>
        <dbReference type="HAMAP-Rule" id="MF_01411"/>
    </source>
</evidence>
<comment type="subcellular location">
    <subcellularLocation>
        <location evidence="1">Cell outer membrane</location>
    </subcellularLocation>
</comment>
<feature type="domain" description="LptD C-terminal" evidence="2">
    <location>
        <begin position="292"/>
        <end position="644"/>
    </location>
</feature>
<dbReference type="Proteomes" id="UP001597413">
    <property type="component" value="Unassembled WGS sequence"/>
</dbReference>
<dbReference type="InterPro" id="IPR007543">
    <property type="entry name" value="LptD_C"/>
</dbReference>
<comment type="function">
    <text evidence="1">Involved in the assembly of lipopolysaccharide (LPS) at the surface of the outer membrane.</text>
</comment>
<evidence type="ECO:0000313" key="4">
    <source>
        <dbReference type="Proteomes" id="UP001597413"/>
    </source>
</evidence>
<dbReference type="Pfam" id="PF04453">
    <property type="entry name" value="LptD"/>
    <property type="match status" value="1"/>
</dbReference>
<evidence type="ECO:0000313" key="3">
    <source>
        <dbReference type="EMBL" id="MFD2175102.1"/>
    </source>
</evidence>
<dbReference type="PANTHER" id="PTHR30189">
    <property type="entry name" value="LPS-ASSEMBLY PROTEIN"/>
    <property type="match status" value="1"/>
</dbReference>
<evidence type="ECO:0000259" key="2">
    <source>
        <dbReference type="Pfam" id="PF04453"/>
    </source>
</evidence>
<keyword evidence="1" id="KW-0732">Signal</keyword>
<keyword evidence="4" id="KW-1185">Reference proteome</keyword>
<protein>
    <recommendedName>
        <fullName evidence="1">LPS-assembly protein LptD</fullName>
    </recommendedName>
</protein>
<organism evidence="3 4">
    <name type="scientific">Rhodobacter lacus</name>
    <dbReference type="NCBI Taxonomy" id="1641972"/>
    <lineage>
        <taxon>Bacteria</taxon>
        <taxon>Pseudomonadati</taxon>
        <taxon>Pseudomonadota</taxon>
        <taxon>Alphaproteobacteria</taxon>
        <taxon>Rhodobacterales</taxon>
        <taxon>Rhodobacter group</taxon>
        <taxon>Rhodobacter</taxon>
    </lineage>
</organism>
<sequence length="741" mass="81650" precursor="true">MMPPRPLQAPLARVALATATVLALAAPPVLAQETLTPPASAPISDAATLLADRIEITGQNRITAEGDVEVYWHEHRLNATRLIYDQAEDRLTIEGPIRMVEPGATGSVILADQAQLSRDLQNGVMYGARMVLSRELQLAANRLERQDGTRTILREVVASSCRICASDPTPLWEIRARTITHDTTTHQLVFDQAQFRAMGVPLMWLPKLRMPDPTVTRMSGVLRPTFRTTSLLGPGIALPYFFALSPSRDLTLTPYLAASHSSTLGLRYRVAQNWGSYQIEGALSHDSIRPGKTRGYLFADGRFALPGDFTLGAQIRTVSDPSYLLNYDITDDDRLWSGLTLERVRATELIWAKVGNTHSLRDGESNTTEPMLSGDARWTKVFRPELIGGELSVSGSLHAHRRASDRTNDAFAGDEDTDLFDTESDGRDMVRLSAEADWRRNWLLPSGVLAAAEGALAVDAITVRQDDVYAGDYLRAVPTLGVELRWPWVASAGRAVQVIEPVAQLVWSGKHVKRVPYEDSWLTEFDEGNLFSLTRYPGEDAREQGTRANLGLSWSRHDSSGWSLGVTAGRIYRLDDLGQFALGSGLSGKRSDWLIATHLSSATGMIISNRALLTEDFDLDRDELRVAYLGDGLNFSAGYLWMEQTAFNSETSELLLESGWDWRPGWRSTLSTRYDLTADRAAKAAFGLQYSNECVSVELSLSRRFTSSSSVEPETDLGLSVQLAGFGAQGSSGGPERLCRR</sequence>
<dbReference type="HAMAP" id="MF_01411">
    <property type="entry name" value="LPS_assembly_LptD"/>
    <property type="match status" value="1"/>
</dbReference>
<keyword evidence="1" id="KW-0998">Cell outer membrane</keyword>
<dbReference type="RefSeq" id="WP_377391277.1">
    <property type="nucleotide sequence ID" value="NZ_JBHUIX010000013.1"/>
</dbReference>
<feature type="chain" id="PRO_5044926833" description="LPS-assembly protein LptD" evidence="1">
    <location>
        <begin position="32"/>
        <end position="741"/>
    </location>
</feature>
<accession>A0ABW5AA04</accession>
<keyword evidence="1" id="KW-0472">Membrane</keyword>
<feature type="signal peptide" evidence="1">
    <location>
        <begin position="1"/>
        <end position="31"/>
    </location>
</feature>